<evidence type="ECO:0000256" key="1">
    <source>
        <dbReference type="SAM" id="MobiDB-lite"/>
    </source>
</evidence>
<feature type="compositionally biased region" description="Polar residues" evidence="1">
    <location>
        <begin position="183"/>
        <end position="209"/>
    </location>
</feature>
<protein>
    <submittedName>
        <fullName evidence="2">Uncharacterized protein</fullName>
    </submittedName>
</protein>
<comment type="caution">
    <text evidence="2">The sequence shown here is derived from an EMBL/GenBank/DDBJ whole genome shotgun (WGS) entry which is preliminary data.</text>
</comment>
<dbReference type="AlphaFoldDB" id="A0ABD0J7F4"/>
<organism evidence="2 3">
    <name type="scientific">Batillaria attramentaria</name>
    <dbReference type="NCBI Taxonomy" id="370345"/>
    <lineage>
        <taxon>Eukaryota</taxon>
        <taxon>Metazoa</taxon>
        <taxon>Spiralia</taxon>
        <taxon>Lophotrochozoa</taxon>
        <taxon>Mollusca</taxon>
        <taxon>Gastropoda</taxon>
        <taxon>Caenogastropoda</taxon>
        <taxon>Sorbeoconcha</taxon>
        <taxon>Cerithioidea</taxon>
        <taxon>Batillariidae</taxon>
        <taxon>Batillaria</taxon>
    </lineage>
</organism>
<dbReference type="EMBL" id="JACVVK020000591">
    <property type="protein sequence ID" value="KAK7464027.1"/>
    <property type="molecule type" value="Genomic_DNA"/>
</dbReference>
<feature type="compositionally biased region" description="Polar residues" evidence="1">
    <location>
        <begin position="229"/>
        <end position="242"/>
    </location>
</feature>
<dbReference type="Proteomes" id="UP001519460">
    <property type="component" value="Unassembled WGS sequence"/>
</dbReference>
<feature type="non-terminal residue" evidence="2">
    <location>
        <position position="242"/>
    </location>
</feature>
<reference evidence="2 3" key="1">
    <citation type="journal article" date="2023" name="Sci. Data">
        <title>Genome assembly of the Korean intertidal mud-creeper Batillaria attramentaria.</title>
        <authorList>
            <person name="Patra A.K."/>
            <person name="Ho P.T."/>
            <person name="Jun S."/>
            <person name="Lee S.J."/>
            <person name="Kim Y."/>
            <person name="Won Y.J."/>
        </authorList>
    </citation>
    <scope>NUCLEOTIDE SEQUENCE [LARGE SCALE GENOMIC DNA]</scope>
    <source>
        <strain evidence="2">Wonlab-2016</strain>
    </source>
</reference>
<evidence type="ECO:0000313" key="3">
    <source>
        <dbReference type="Proteomes" id="UP001519460"/>
    </source>
</evidence>
<sequence length="242" mass="26680">CEDHLQAGLTCAGLVGTLHRTKEELCADSVGREACAKFCGCPAWEFKFCVTVSFHILNPHPYVAFQIVSMIKAIASMKRIQRRFFLTIFLVIISSCEGFAGSVNQPNDETPEVLTRSSRQLKDHLVNGLHCSEIPHFCSDNYGEIICQRFCNQFVAWHHTSSQSTTVQPTTAVGHNTHPQTTTVQPMTSAGQNTHPQTTTVQPMTSAGRNTPHTTTAPETTRSVDHSHVPSTTTAKTTDYFT</sequence>
<proteinExistence type="predicted"/>
<name>A0ABD0J7F4_9CAEN</name>
<evidence type="ECO:0000313" key="2">
    <source>
        <dbReference type="EMBL" id="KAK7464027.1"/>
    </source>
</evidence>
<accession>A0ABD0J7F4</accession>
<feature type="compositionally biased region" description="Low complexity" evidence="1">
    <location>
        <begin position="211"/>
        <end position="221"/>
    </location>
</feature>
<feature type="non-terminal residue" evidence="2">
    <location>
        <position position="1"/>
    </location>
</feature>
<gene>
    <name evidence="2" type="ORF">BaRGS_00037951</name>
</gene>
<keyword evidence="3" id="KW-1185">Reference proteome</keyword>
<feature type="region of interest" description="Disordered" evidence="1">
    <location>
        <begin position="183"/>
        <end position="242"/>
    </location>
</feature>